<name>A0A4R6Z9S3_9GAMM</name>
<dbReference type="Pfam" id="PF16074">
    <property type="entry name" value="PilW"/>
    <property type="match status" value="1"/>
</dbReference>
<dbReference type="Proteomes" id="UP000295293">
    <property type="component" value="Unassembled WGS sequence"/>
</dbReference>
<dbReference type="Pfam" id="PF07963">
    <property type="entry name" value="N_methyl"/>
    <property type="match status" value="1"/>
</dbReference>
<keyword evidence="2" id="KW-0812">Transmembrane</keyword>
<feature type="compositionally biased region" description="Polar residues" evidence="1">
    <location>
        <begin position="1"/>
        <end position="13"/>
    </location>
</feature>
<dbReference type="NCBIfam" id="TIGR02532">
    <property type="entry name" value="IV_pilin_GFxxxE"/>
    <property type="match status" value="1"/>
</dbReference>
<evidence type="ECO:0000256" key="2">
    <source>
        <dbReference type="SAM" id="Phobius"/>
    </source>
</evidence>
<protein>
    <submittedName>
        <fullName evidence="3">Type IV pilus assembly protein PilW</fullName>
    </submittedName>
</protein>
<gene>
    <name evidence="3" type="ORF">DFR29_101182</name>
</gene>
<organism evidence="3 4">
    <name type="scientific">Tahibacter aquaticus</name>
    <dbReference type="NCBI Taxonomy" id="520092"/>
    <lineage>
        <taxon>Bacteria</taxon>
        <taxon>Pseudomonadati</taxon>
        <taxon>Pseudomonadota</taxon>
        <taxon>Gammaproteobacteria</taxon>
        <taxon>Lysobacterales</taxon>
        <taxon>Rhodanobacteraceae</taxon>
        <taxon>Tahibacter</taxon>
    </lineage>
</organism>
<dbReference type="InterPro" id="IPR012902">
    <property type="entry name" value="N_methyl_site"/>
</dbReference>
<sequence length="435" mass="45224">MRRRSSATATNRNDVSRQKTTELFNGICETGHQGEMAMNLANSRTPAQVRGVSSAVGRQRGFSLVELLVATVIGLIGTIAMMAAFARFEGTKRTTTSGDDAQQAGVFSLYELERQVRSAGSAIVQGKSPARSIWACAISARTNAVAVLPLPAPLAAPFAGVPVTVRAIPLLVYAGGSATGNGLGSGGQAVPDVVAVISGNPAVRTVGASIDLAAAGNVRMQDSTFGFYANEYLLAGKSTGQCELGVIDAAPDHANRQFALRTAASPAAGFQTQQYLFDLGVAPVFSLFGVDVPNSRLVAFDLLRRGGSDVPAEIADGIVMLKALYGVDDGVGGTIDDGVIDEWVLPTGATWGAAALSDGSVAANRSIGRIRAVRLALVARSQLGERAADYSGATSLTLFADVPAAALQVGIEARYRYKVYDTTIPMHNSAITRIF</sequence>
<proteinExistence type="predicted"/>
<dbReference type="InterPro" id="IPR032092">
    <property type="entry name" value="PilW"/>
</dbReference>
<reference evidence="3 4" key="1">
    <citation type="submission" date="2019-03" db="EMBL/GenBank/DDBJ databases">
        <title>Genomic Encyclopedia of Type Strains, Phase IV (KMG-IV): sequencing the most valuable type-strain genomes for metagenomic binning, comparative biology and taxonomic classification.</title>
        <authorList>
            <person name="Goeker M."/>
        </authorList>
    </citation>
    <scope>NUCLEOTIDE SEQUENCE [LARGE SCALE GENOMIC DNA]</scope>
    <source>
        <strain evidence="3 4">DSM 21667</strain>
    </source>
</reference>
<keyword evidence="2" id="KW-1133">Transmembrane helix</keyword>
<evidence type="ECO:0000313" key="3">
    <source>
        <dbReference type="EMBL" id="TDR48562.1"/>
    </source>
</evidence>
<keyword evidence="2" id="KW-0472">Membrane</keyword>
<accession>A0A4R6Z9S3</accession>
<dbReference type="GO" id="GO:0043683">
    <property type="term" value="P:type IV pilus assembly"/>
    <property type="evidence" value="ECO:0007669"/>
    <property type="project" value="InterPro"/>
</dbReference>
<dbReference type="EMBL" id="SNZH01000001">
    <property type="protein sequence ID" value="TDR48562.1"/>
    <property type="molecule type" value="Genomic_DNA"/>
</dbReference>
<comment type="caution">
    <text evidence="3">The sequence shown here is derived from an EMBL/GenBank/DDBJ whole genome shotgun (WGS) entry which is preliminary data.</text>
</comment>
<keyword evidence="4" id="KW-1185">Reference proteome</keyword>
<feature type="transmembrane region" description="Helical" evidence="2">
    <location>
        <begin position="67"/>
        <end position="86"/>
    </location>
</feature>
<dbReference type="PROSITE" id="PS00409">
    <property type="entry name" value="PROKAR_NTER_METHYL"/>
    <property type="match status" value="1"/>
</dbReference>
<feature type="region of interest" description="Disordered" evidence="1">
    <location>
        <begin position="1"/>
        <end position="20"/>
    </location>
</feature>
<evidence type="ECO:0000256" key="1">
    <source>
        <dbReference type="SAM" id="MobiDB-lite"/>
    </source>
</evidence>
<evidence type="ECO:0000313" key="4">
    <source>
        <dbReference type="Proteomes" id="UP000295293"/>
    </source>
</evidence>
<dbReference type="AlphaFoldDB" id="A0A4R6Z9S3"/>